<comment type="caution">
    <text evidence="1">The sequence shown here is derived from an EMBL/GenBank/DDBJ whole genome shotgun (WGS) entry which is preliminary data.</text>
</comment>
<dbReference type="RefSeq" id="WP_338180821.1">
    <property type="nucleotide sequence ID" value="NZ_JAEKNQ010000048.1"/>
</dbReference>
<evidence type="ECO:0000313" key="1">
    <source>
        <dbReference type="EMBL" id="MBJ7603979.1"/>
    </source>
</evidence>
<gene>
    <name evidence="1" type="ORF">JF888_12415</name>
</gene>
<name>A0A934NEJ5_9BACT</name>
<dbReference type="Proteomes" id="UP000620075">
    <property type="component" value="Unassembled WGS sequence"/>
</dbReference>
<dbReference type="EMBL" id="JAEKNQ010000048">
    <property type="protein sequence ID" value="MBJ7603979.1"/>
    <property type="molecule type" value="Genomic_DNA"/>
</dbReference>
<sequence>MRVDRVRDLLARLHARPRRRLTLLVGLDGTDAGGRRQLAQALSENDPHLKVVSLTQFVAEGEEGSVDWRRLRSRVLLQLVRGSAAEYEDASGRPQHLAAGGMVLVEGMGACRRQLASSYDYRIWVESSGESRSREVEQYLTEHAADRSADLRADCSDLTRLRERGEFLQL</sequence>
<dbReference type="InterPro" id="IPR027417">
    <property type="entry name" value="P-loop_NTPase"/>
</dbReference>
<dbReference type="AlphaFoldDB" id="A0A934NEJ5"/>
<organism evidence="1 2">
    <name type="scientific">Candidatus Dormiibacter inghamiae</name>
    <dbReference type="NCBI Taxonomy" id="3127013"/>
    <lineage>
        <taxon>Bacteria</taxon>
        <taxon>Bacillati</taxon>
        <taxon>Candidatus Dormiibacterota</taxon>
        <taxon>Candidatus Dormibacteria</taxon>
        <taxon>Candidatus Dormibacterales</taxon>
        <taxon>Candidatus Dormibacteraceae</taxon>
        <taxon>Candidatus Dormiibacter</taxon>
    </lineage>
</organism>
<protein>
    <recommendedName>
        <fullName evidence="3">Uridine kinase</fullName>
    </recommendedName>
</protein>
<evidence type="ECO:0008006" key="3">
    <source>
        <dbReference type="Google" id="ProtNLM"/>
    </source>
</evidence>
<proteinExistence type="predicted"/>
<dbReference type="Gene3D" id="3.40.50.300">
    <property type="entry name" value="P-loop containing nucleotide triphosphate hydrolases"/>
    <property type="match status" value="1"/>
</dbReference>
<evidence type="ECO:0000313" key="2">
    <source>
        <dbReference type="Proteomes" id="UP000620075"/>
    </source>
</evidence>
<reference evidence="1 2" key="1">
    <citation type="submission" date="2020-10" db="EMBL/GenBank/DDBJ databases">
        <title>Ca. Dormibacterota MAGs.</title>
        <authorList>
            <person name="Montgomery K."/>
        </authorList>
    </citation>
    <scope>NUCLEOTIDE SEQUENCE [LARGE SCALE GENOMIC DNA]</scope>
    <source>
        <strain evidence="1">SC8811_S16_3</strain>
    </source>
</reference>
<accession>A0A934NEJ5</accession>